<evidence type="ECO:0000313" key="1">
    <source>
        <dbReference type="EMBL" id="CAJ2635313.1"/>
    </source>
</evidence>
<gene>
    <name evidence="1" type="ORF">MILVUS5_LOCUS6035</name>
</gene>
<proteinExistence type="predicted"/>
<dbReference type="Proteomes" id="UP001177021">
    <property type="component" value="Unassembled WGS sequence"/>
</dbReference>
<evidence type="ECO:0000313" key="2">
    <source>
        <dbReference type="Proteomes" id="UP001177021"/>
    </source>
</evidence>
<accession>A0ACB0IRZ2</accession>
<comment type="caution">
    <text evidence="1">The sequence shown here is derived from an EMBL/GenBank/DDBJ whole genome shotgun (WGS) entry which is preliminary data.</text>
</comment>
<reference evidence="1" key="1">
    <citation type="submission" date="2023-10" db="EMBL/GenBank/DDBJ databases">
        <authorList>
            <person name="Rodriguez Cubillos JULIANA M."/>
            <person name="De Vega J."/>
        </authorList>
    </citation>
    <scope>NUCLEOTIDE SEQUENCE</scope>
</reference>
<name>A0ACB0IRZ2_TRIPR</name>
<dbReference type="EMBL" id="CASHSV030000002">
    <property type="protein sequence ID" value="CAJ2635313.1"/>
    <property type="molecule type" value="Genomic_DNA"/>
</dbReference>
<organism evidence="1 2">
    <name type="scientific">Trifolium pratense</name>
    <name type="common">Red clover</name>
    <dbReference type="NCBI Taxonomy" id="57577"/>
    <lineage>
        <taxon>Eukaryota</taxon>
        <taxon>Viridiplantae</taxon>
        <taxon>Streptophyta</taxon>
        <taxon>Embryophyta</taxon>
        <taxon>Tracheophyta</taxon>
        <taxon>Spermatophyta</taxon>
        <taxon>Magnoliopsida</taxon>
        <taxon>eudicotyledons</taxon>
        <taxon>Gunneridae</taxon>
        <taxon>Pentapetalae</taxon>
        <taxon>rosids</taxon>
        <taxon>fabids</taxon>
        <taxon>Fabales</taxon>
        <taxon>Fabaceae</taxon>
        <taxon>Papilionoideae</taxon>
        <taxon>50 kb inversion clade</taxon>
        <taxon>NPAAA clade</taxon>
        <taxon>Hologalegina</taxon>
        <taxon>IRL clade</taxon>
        <taxon>Trifolieae</taxon>
        <taxon>Trifolium</taxon>
    </lineage>
</organism>
<sequence length="261" mass="30346">MPPKIPPKFRKFESGNEKRKKKKKLQEFIQSQRGALDKFLIKKPQISIENENVGNVDAEILENVVDNVENNNTEKENESVNPENRGDVHGDDVNLNTSLDNEDDDNLEGNVNDNVEQANPVERSFDIFDPRNWDALDSKMIDLLVMEGPKRDLSIVNGPKDKSSRRFTANLYTRTLANGEKWDRKWLVYSKELDRVFCFCCKVFKRGNVNGLLTNEGFCNWKHIGERLREHERGAVHIKNMVTWNELFQRLQKNQTIDKTI</sequence>
<protein>
    <submittedName>
        <fullName evidence="1">Uncharacterized protein</fullName>
    </submittedName>
</protein>
<keyword evidence="2" id="KW-1185">Reference proteome</keyword>